<evidence type="ECO:0000259" key="4">
    <source>
        <dbReference type="PROSITE" id="PS51194"/>
    </source>
</evidence>
<protein>
    <submittedName>
        <fullName evidence="5">Superfamily II DNA/RNA helicase, SNF2 family</fullName>
    </submittedName>
</protein>
<dbReference type="PROSITE" id="PS51194">
    <property type="entry name" value="HELICASE_CTER"/>
    <property type="match status" value="1"/>
</dbReference>
<dbReference type="PROSITE" id="PS50035">
    <property type="entry name" value="PLD"/>
    <property type="match status" value="1"/>
</dbReference>
<dbReference type="InterPro" id="IPR014001">
    <property type="entry name" value="Helicase_ATP-bd"/>
</dbReference>
<dbReference type="GO" id="GO:0140097">
    <property type="term" value="F:catalytic activity, acting on DNA"/>
    <property type="evidence" value="ECO:0007669"/>
    <property type="project" value="UniProtKB-ARBA"/>
</dbReference>
<dbReference type="STRING" id="414004.CENSYa_1513"/>
<feature type="domain" description="Helicase C-terminal" evidence="4">
    <location>
        <begin position="634"/>
        <end position="804"/>
    </location>
</feature>
<dbReference type="GO" id="GO:0031297">
    <property type="term" value="P:replication fork processing"/>
    <property type="evidence" value="ECO:0007669"/>
    <property type="project" value="TreeGrafter"/>
</dbReference>
<dbReference type="InterPro" id="IPR025202">
    <property type="entry name" value="PLD-like_dom"/>
</dbReference>
<dbReference type="CDD" id="cd09178">
    <property type="entry name" value="PLDc_N_Snf2_like"/>
    <property type="match status" value="1"/>
</dbReference>
<organism evidence="5 6">
    <name type="scientific">Cenarchaeum symbiosum (strain A)</name>
    <dbReference type="NCBI Taxonomy" id="414004"/>
    <lineage>
        <taxon>Archaea</taxon>
        <taxon>Nitrososphaerota</taxon>
        <taxon>Candidatus Cenarchaeales</taxon>
        <taxon>Candidatus Cenarchaeaceae</taxon>
        <taxon>Candidatus Cenarchaeum</taxon>
    </lineage>
</organism>
<dbReference type="HOGENOM" id="CLU_008466_0_0_2"/>
<dbReference type="GO" id="GO:0004386">
    <property type="term" value="F:helicase activity"/>
    <property type="evidence" value="ECO:0007669"/>
    <property type="project" value="UniProtKB-KW"/>
</dbReference>
<name>A0RXR8_CENSY</name>
<feature type="domain" description="PLD phosphodiesterase" evidence="2">
    <location>
        <begin position="133"/>
        <end position="163"/>
    </location>
</feature>
<dbReference type="Gene3D" id="3.40.50.300">
    <property type="entry name" value="P-loop containing nucleotide triphosphate hydrolases"/>
    <property type="match status" value="2"/>
</dbReference>
<dbReference type="GO" id="GO:0016787">
    <property type="term" value="F:hydrolase activity"/>
    <property type="evidence" value="ECO:0007669"/>
    <property type="project" value="UniProtKB-KW"/>
</dbReference>
<dbReference type="GO" id="GO:0006281">
    <property type="term" value="P:DNA repair"/>
    <property type="evidence" value="ECO:0007669"/>
    <property type="project" value="TreeGrafter"/>
</dbReference>
<sequence length="1091" mass="123159">MTLPPNIDIIDNVDTHMDYMLNAYIPEVSKIDISTGYFNVEGYAQIRKTLEPYIKSGHPLRLLLGTDALRPGQRSFETYKKKLTNNGKLDDDASNDVSMSADLDGKLDVTKMDNVASLMNLVRNNNVEVRMGDGRFNHSKCYIVSTDKGGAAFVGSSNLTYGGLHKNMELNAGLYGKNGVESTEKWFEKAWDGSNNWKDELVKMLRESKYGEPGEPFDVYLKVLYEMHRPRLEAENINFQNNVKLAKFQRKAVGTCLAIIDQMGGAILADSTGLGKTNTGLEVTIQKMLKGGRALLVAPRQILDTMWDIELAKLRFRIDTVGTEELGRADFDRFDEFADTDFIIVDESQRFRSKETGRRDNLMKIISTGKKKQVLLLSATPVNNTIMDLYYQISLITGGDDTKFADSVYIHNLHKHFTSSAKVDGLKVGLGKIEDLLHTIMVRRTRSHIMTVDGGDEIDGRPIKFPEQKYKKIEYAMPHDFFKDLAEKTQGLTMAPYSVEYYNNLLSPKEQEAQRNLGGLQKYSLFKRFESSIVAATKSLERRISMYEHFLALVKKDRIVPATEINDVLRAAKQVKPATEKNQLEYIKRELDNLSIPLDKNKYKQEQMETDLEADIKTLYEMQSMINRLEKDNKLDAIIKALKSDGIGKRKALIFTEFTDTAEYIGGKLDKLGRVEVISGKNDDKTRKDVIQRFAPDANPPSASNRNHVEENPVDILVSTEILSEGQNMQDCNYVLNYDLPWNPMRIVQRDGRVNRLNSTYEYVDARACFPSKGLDDILKFTSKIAGKIDTANKVVGLDMELLGEMPNEKQYGVVQGRIKALSSSDEKGKEAMEAIQRDSDAMPTMSPFNELRQLMNNISIEYMDKLTMGRRSGKKGEERTILAYLAERTIKKNNEEKIDRNVHLVEFLPGKKARVATNRSEMLSYMKCEPNEPSMPLGDVRKSFHKLVELDKEAVEAIHGLNVGAARTNRALHEKSAKSGKTMSDLRRIIDRSNNEPVSADKQDEAYALLQSDRMLAREKALSKVLSEYTKDGDYKKMIDGILDAGVSVVVEEENVPKGKAKLKLIGAMFISGEKKPANGKVKRPEKPLA</sequence>
<dbReference type="SUPFAM" id="SSF52540">
    <property type="entry name" value="P-loop containing nucleoside triphosphate hydrolases"/>
    <property type="match status" value="2"/>
</dbReference>
<feature type="domain" description="Helicase ATP-binding" evidence="3">
    <location>
        <begin position="257"/>
        <end position="399"/>
    </location>
</feature>
<keyword evidence="1" id="KW-0378">Hydrolase</keyword>
<dbReference type="InterPro" id="IPR001650">
    <property type="entry name" value="Helicase_C-like"/>
</dbReference>
<dbReference type="InterPro" id="IPR001736">
    <property type="entry name" value="PLipase_D/transphosphatidylase"/>
</dbReference>
<dbReference type="InterPro" id="IPR049730">
    <property type="entry name" value="SNF2/RAD54-like_C"/>
</dbReference>
<dbReference type="PANTHER" id="PTHR45766:SF6">
    <property type="entry name" value="SWI_SNF-RELATED MATRIX-ASSOCIATED ACTIN-DEPENDENT REGULATOR OF CHROMATIN SUBFAMILY A-LIKE PROTEIN 1"/>
    <property type="match status" value="1"/>
</dbReference>
<dbReference type="EMBL" id="DP000238">
    <property type="protein sequence ID" value="ABK78135.1"/>
    <property type="molecule type" value="Genomic_DNA"/>
</dbReference>
<dbReference type="Pfam" id="PF13091">
    <property type="entry name" value="PLDc_2"/>
    <property type="match status" value="1"/>
</dbReference>
<accession>A0RXR8</accession>
<keyword evidence="6" id="KW-1185">Reference proteome</keyword>
<evidence type="ECO:0000313" key="5">
    <source>
        <dbReference type="EMBL" id="ABK78135.1"/>
    </source>
</evidence>
<evidence type="ECO:0000259" key="3">
    <source>
        <dbReference type="PROSITE" id="PS51192"/>
    </source>
</evidence>
<dbReference type="PROSITE" id="PS51192">
    <property type="entry name" value="HELICASE_ATP_BIND_1"/>
    <property type="match status" value="1"/>
</dbReference>
<dbReference type="EnsemblBacteria" id="ABK78135">
    <property type="protein sequence ID" value="ABK78135"/>
    <property type="gene ID" value="CENSYa_1513"/>
</dbReference>
<evidence type="ECO:0000256" key="1">
    <source>
        <dbReference type="ARBA" id="ARBA00022801"/>
    </source>
</evidence>
<keyword evidence="5" id="KW-0067">ATP-binding</keyword>
<dbReference type="KEGG" id="csy:CENSYa_1513"/>
<keyword evidence="5" id="KW-0547">Nucleotide-binding</keyword>
<evidence type="ECO:0000259" key="2">
    <source>
        <dbReference type="PROSITE" id="PS50035"/>
    </source>
</evidence>
<dbReference type="SMART" id="SM00487">
    <property type="entry name" value="DEXDc"/>
    <property type="match status" value="1"/>
</dbReference>
<gene>
    <name evidence="5" type="ordered locus">CENSYa_1513</name>
</gene>
<dbReference type="Proteomes" id="UP000000758">
    <property type="component" value="Chromosome"/>
</dbReference>
<dbReference type="PANTHER" id="PTHR45766">
    <property type="entry name" value="DNA ANNEALING HELICASE AND ENDONUCLEASE ZRANB3 FAMILY MEMBER"/>
    <property type="match status" value="1"/>
</dbReference>
<proteinExistence type="predicted"/>
<dbReference type="SMART" id="SM00490">
    <property type="entry name" value="HELICc"/>
    <property type="match status" value="1"/>
</dbReference>
<dbReference type="Gene3D" id="3.30.870.10">
    <property type="entry name" value="Endonuclease Chain A"/>
    <property type="match status" value="1"/>
</dbReference>
<dbReference type="SUPFAM" id="SSF56024">
    <property type="entry name" value="Phospholipase D/nuclease"/>
    <property type="match status" value="1"/>
</dbReference>
<keyword evidence="5" id="KW-0347">Helicase</keyword>
<evidence type="ECO:0000313" key="6">
    <source>
        <dbReference type="Proteomes" id="UP000000758"/>
    </source>
</evidence>
<dbReference type="Pfam" id="PF00271">
    <property type="entry name" value="Helicase_C"/>
    <property type="match status" value="1"/>
</dbReference>
<reference evidence="5 6" key="1">
    <citation type="journal article" date="2006" name="Proc. Natl. Acad. Sci. U.S.A.">
        <title>Genomic analysis of the uncultivated marine crenarchaeote Cenarchaeum symbiosum.</title>
        <authorList>
            <person name="Hallam S.J."/>
            <person name="Konstantinidis K.T."/>
            <person name="Putnam N."/>
            <person name="Schleper C."/>
            <person name="Watanabe Y."/>
            <person name="Sugahara J."/>
            <person name="Preston C."/>
            <person name="de la Torre J."/>
            <person name="Richardson P.M."/>
            <person name="DeLong E.F."/>
        </authorList>
    </citation>
    <scope>NUCLEOTIDE SEQUENCE [LARGE SCALE GENOMIC DNA]</scope>
    <source>
        <strain evidence="6">A</strain>
    </source>
</reference>
<dbReference type="AlphaFoldDB" id="A0RXR8"/>
<dbReference type="InterPro" id="IPR027417">
    <property type="entry name" value="P-loop_NTPase"/>
</dbReference>
<dbReference type="CDD" id="cd18793">
    <property type="entry name" value="SF2_C_SNF"/>
    <property type="match status" value="1"/>
</dbReference>